<dbReference type="InterPro" id="IPR011047">
    <property type="entry name" value="Quinoprotein_ADH-like_sf"/>
</dbReference>
<comment type="caution">
    <text evidence="3">The sequence shown here is derived from an EMBL/GenBank/DDBJ whole genome shotgun (WGS) entry which is preliminary data.</text>
</comment>
<keyword evidence="2" id="KW-0472">Membrane</keyword>
<keyword evidence="2" id="KW-1133">Transmembrane helix</keyword>
<evidence type="ECO:0000256" key="2">
    <source>
        <dbReference type="SAM" id="Phobius"/>
    </source>
</evidence>
<name>A0A1B9D661_MYCMA</name>
<keyword evidence="2" id="KW-0812">Transmembrane</keyword>
<dbReference type="OrthoDB" id="5182370at2"/>
<evidence type="ECO:0000256" key="1">
    <source>
        <dbReference type="SAM" id="MobiDB-lite"/>
    </source>
</evidence>
<accession>A0A1B9D661</accession>
<proteinExistence type="predicted"/>
<protein>
    <submittedName>
        <fullName evidence="3">Uncharacterized protein</fullName>
    </submittedName>
</protein>
<gene>
    <name evidence="3" type="ORF">A5677_23665</name>
</gene>
<dbReference type="PROSITE" id="PS51318">
    <property type="entry name" value="TAT"/>
    <property type="match status" value="1"/>
</dbReference>
<evidence type="ECO:0000313" key="3">
    <source>
        <dbReference type="EMBL" id="OCB50666.1"/>
    </source>
</evidence>
<feature type="region of interest" description="Disordered" evidence="1">
    <location>
        <begin position="75"/>
        <end position="100"/>
    </location>
</feature>
<dbReference type="Proteomes" id="UP000092683">
    <property type="component" value="Unassembled WGS sequence"/>
</dbReference>
<organism evidence="3 4">
    <name type="scientific">Mycobacterium malmoense</name>
    <dbReference type="NCBI Taxonomy" id="1780"/>
    <lineage>
        <taxon>Bacteria</taxon>
        <taxon>Bacillati</taxon>
        <taxon>Actinomycetota</taxon>
        <taxon>Actinomycetes</taxon>
        <taxon>Mycobacteriales</taxon>
        <taxon>Mycobacteriaceae</taxon>
        <taxon>Mycobacterium</taxon>
    </lineage>
</organism>
<dbReference type="AlphaFoldDB" id="A0A1B9D661"/>
<sequence>MVRTERRTRGDVLAAAAIAVVVAAAAALIWWTSDARATISRPAAEPAPNPTPARQVPATLGQLWTAASPATTAPVTVGGTVITGDGRRVDGRDPGSGQSRWSYERDSALCGVSWVYHYAVAVYRDDRGCGQVSTLDGSTGRRGPARSGYADQHVRLSSDGTTVLAAGDTHVELWRSDMVRMVAYGETDARVKPSARGLHSGCKLVSAAASSSAVSVLESCVNQADVRLVLLRPGKDDDEPQQRIVDEPGITADSGARVLAVWENNTAVYLPSPRPRVDVIDETGTTVASTLLPKPPSSRGAVSHAGSLITWWTGDSVLVFETGNLSLRYTIAAGDKTAPLGPGAMMAGRLLIPVTGAIGVYDPVSGANERYIPVHRAPSESAVVPAVAGSRVFEQRGDTVVALG</sequence>
<feature type="transmembrane region" description="Helical" evidence="2">
    <location>
        <begin position="12"/>
        <end position="31"/>
    </location>
</feature>
<feature type="compositionally biased region" description="Low complexity" evidence="1">
    <location>
        <begin position="75"/>
        <end position="84"/>
    </location>
</feature>
<dbReference type="EMBL" id="MBEE01000166">
    <property type="protein sequence ID" value="OCB50666.1"/>
    <property type="molecule type" value="Genomic_DNA"/>
</dbReference>
<dbReference type="SUPFAM" id="SSF50998">
    <property type="entry name" value="Quinoprotein alcohol dehydrogenase-like"/>
    <property type="match status" value="1"/>
</dbReference>
<reference evidence="3 4" key="1">
    <citation type="submission" date="2016-06" db="EMBL/GenBank/DDBJ databases">
        <authorList>
            <person name="Kjaerup R.B."/>
            <person name="Dalgaard T.S."/>
            <person name="Juul-Madsen H.R."/>
        </authorList>
    </citation>
    <scope>NUCLEOTIDE SEQUENCE [LARGE SCALE GENOMIC DNA]</scope>
    <source>
        <strain evidence="3 4">E3012</strain>
    </source>
</reference>
<dbReference type="RefSeq" id="WP_065482147.1">
    <property type="nucleotide sequence ID" value="NZ_MBEE01000166.1"/>
</dbReference>
<evidence type="ECO:0000313" key="4">
    <source>
        <dbReference type="Proteomes" id="UP000092683"/>
    </source>
</evidence>
<dbReference type="InterPro" id="IPR006311">
    <property type="entry name" value="TAT_signal"/>
</dbReference>